<evidence type="ECO:0000313" key="5">
    <source>
        <dbReference type="EMBL" id="KIW08787.1"/>
    </source>
</evidence>
<organism evidence="5 6">
    <name type="scientific">Verruconis gallopava</name>
    <dbReference type="NCBI Taxonomy" id="253628"/>
    <lineage>
        <taxon>Eukaryota</taxon>
        <taxon>Fungi</taxon>
        <taxon>Dikarya</taxon>
        <taxon>Ascomycota</taxon>
        <taxon>Pezizomycotina</taxon>
        <taxon>Dothideomycetes</taxon>
        <taxon>Pleosporomycetidae</taxon>
        <taxon>Venturiales</taxon>
        <taxon>Sympoventuriaceae</taxon>
        <taxon>Verruconis</taxon>
    </lineage>
</organism>
<dbReference type="Proteomes" id="UP000053259">
    <property type="component" value="Unassembled WGS sequence"/>
</dbReference>
<dbReference type="GO" id="GO:0032259">
    <property type="term" value="P:methylation"/>
    <property type="evidence" value="ECO:0007669"/>
    <property type="project" value="UniProtKB-KW"/>
</dbReference>
<dbReference type="PANTHER" id="PTHR32183">
    <property type="match status" value="1"/>
</dbReference>
<dbReference type="AlphaFoldDB" id="A0A0D1Z746"/>
<evidence type="ECO:0008006" key="7">
    <source>
        <dbReference type="Google" id="ProtNLM"/>
    </source>
</evidence>
<dbReference type="VEuPathDB" id="FungiDB:PV09_00722"/>
<dbReference type="STRING" id="253628.A0A0D1Z746"/>
<dbReference type="GO" id="GO:0008757">
    <property type="term" value="F:S-adenosylmethionine-dependent methyltransferase activity"/>
    <property type="evidence" value="ECO:0007669"/>
    <property type="project" value="InterPro"/>
</dbReference>
<keyword evidence="4" id="KW-0949">S-adenosyl-L-methionine</keyword>
<dbReference type="InParanoid" id="A0A0D1Z746"/>
<keyword evidence="2" id="KW-0489">Methyltransferase</keyword>
<evidence type="ECO:0000313" key="6">
    <source>
        <dbReference type="Proteomes" id="UP000053259"/>
    </source>
</evidence>
<name>A0A0D1Z746_9PEZI</name>
<keyword evidence="1" id="KW-0597">Phosphoprotein</keyword>
<reference evidence="5 6" key="1">
    <citation type="submission" date="2015-01" db="EMBL/GenBank/DDBJ databases">
        <title>The Genome Sequence of Ochroconis gallopava CBS43764.</title>
        <authorList>
            <consortium name="The Broad Institute Genomics Platform"/>
            <person name="Cuomo C."/>
            <person name="de Hoog S."/>
            <person name="Gorbushina A."/>
            <person name="Stielow B."/>
            <person name="Teixiera M."/>
            <person name="Abouelleil A."/>
            <person name="Chapman S.B."/>
            <person name="Priest M."/>
            <person name="Young S.K."/>
            <person name="Wortman J."/>
            <person name="Nusbaum C."/>
            <person name="Birren B."/>
        </authorList>
    </citation>
    <scope>NUCLEOTIDE SEQUENCE [LARGE SCALE GENOMIC DNA]</scope>
    <source>
        <strain evidence="5 6">CBS 43764</strain>
    </source>
</reference>
<evidence type="ECO:0000256" key="4">
    <source>
        <dbReference type="ARBA" id="ARBA00022691"/>
    </source>
</evidence>
<dbReference type="EMBL" id="KN847530">
    <property type="protein sequence ID" value="KIW08787.1"/>
    <property type="molecule type" value="Genomic_DNA"/>
</dbReference>
<gene>
    <name evidence="5" type="ORF">PV09_00722</name>
</gene>
<evidence type="ECO:0000256" key="3">
    <source>
        <dbReference type="ARBA" id="ARBA00022679"/>
    </source>
</evidence>
<dbReference type="Pfam" id="PF05724">
    <property type="entry name" value="TPMT"/>
    <property type="match status" value="1"/>
</dbReference>
<dbReference type="RefSeq" id="XP_016218656.1">
    <property type="nucleotide sequence ID" value="XM_016353503.1"/>
</dbReference>
<protein>
    <recommendedName>
        <fullName evidence="7">S-adenosyl-L-methionine-dependent methyltransferase</fullName>
    </recommendedName>
</protein>
<dbReference type="InterPro" id="IPR029063">
    <property type="entry name" value="SAM-dependent_MTases_sf"/>
</dbReference>
<dbReference type="OrthoDB" id="276151at2759"/>
<keyword evidence="6" id="KW-1185">Reference proteome</keyword>
<evidence type="ECO:0000256" key="2">
    <source>
        <dbReference type="ARBA" id="ARBA00022603"/>
    </source>
</evidence>
<dbReference type="Gene3D" id="3.40.50.150">
    <property type="entry name" value="Vaccinia Virus protein VP39"/>
    <property type="match status" value="1"/>
</dbReference>
<sequence>MRRVELKRNAARGRVLINLPLTILANIQLDCSSIMEIDARERLRQHFLNNRSPERWDELWKDGSFLPWDRGTPNPALIDTLDSKWSTIGPALKQDGSRRKALVPGCGKGYDVYLFAAYGFDAFGLEVGNAVEAAKKFAPEADTRDEYKARDENVGKGKVEFVQGDFYAKDWETSCHLDGNSGFDVIYDYTFLCAMPPNLRPAWSKRMTELLAPGGTLICLEFPLYKEASLGGPPWAMRAETYEMLLPFPGEEPEYDENGYVIKQERPPNPNGLTRIARWHAERSHPVGQGTDHVSLWKHREAA</sequence>
<dbReference type="PANTHER" id="PTHR32183:SF6">
    <property type="entry name" value="CYSTEINE SULFINATE DESULFINASE_CYSTEINE DESULFURASE AND RELATED ENZYMES"/>
    <property type="match status" value="1"/>
</dbReference>
<dbReference type="CDD" id="cd02440">
    <property type="entry name" value="AdoMet_MTases"/>
    <property type="match status" value="1"/>
</dbReference>
<dbReference type="InterPro" id="IPR008854">
    <property type="entry name" value="TPMT"/>
</dbReference>
<dbReference type="GeneID" id="27308695"/>
<evidence type="ECO:0000256" key="1">
    <source>
        <dbReference type="ARBA" id="ARBA00022553"/>
    </source>
</evidence>
<proteinExistence type="predicted"/>
<accession>A0A0D1Z746</accession>
<keyword evidence="3" id="KW-0808">Transferase</keyword>
<dbReference type="SUPFAM" id="SSF53335">
    <property type="entry name" value="S-adenosyl-L-methionine-dependent methyltransferases"/>
    <property type="match status" value="1"/>
</dbReference>
<dbReference type="PROSITE" id="PS51585">
    <property type="entry name" value="SAM_MT_TPMT"/>
    <property type="match status" value="1"/>
</dbReference>